<comment type="caution">
    <text evidence="6">The sequence shown here is derived from an EMBL/GenBank/DDBJ whole genome shotgun (WGS) entry which is preliminary data.</text>
</comment>
<dbReference type="GO" id="GO:1902600">
    <property type="term" value="P:proton transmembrane transport"/>
    <property type="evidence" value="ECO:0007669"/>
    <property type="project" value="InterPro"/>
</dbReference>
<evidence type="ECO:0000256" key="1">
    <source>
        <dbReference type="ARBA" id="ARBA00004141"/>
    </source>
</evidence>
<keyword evidence="4" id="KW-0472">Membrane</keyword>
<name>A0A4D9DJ47_9SAUR</name>
<dbReference type="OrthoDB" id="441412at2759"/>
<evidence type="ECO:0000313" key="6">
    <source>
        <dbReference type="EMBL" id="TFJ96441.1"/>
    </source>
</evidence>
<reference evidence="6 7" key="2">
    <citation type="submission" date="2019-04" db="EMBL/GenBank/DDBJ databases">
        <title>The genome sequence of big-headed turtle.</title>
        <authorList>
            <person name="Gong S."/>
        </authorList>
    </citation>
    <scope>NUCLEOTIDE SEQUENCE [LARGE SCALE GENOMIC DNA]</scope>
    <source>
        <strain evidence="6">DO16091913</strain>
        <tissue evidence="6">Muscle</tissue>
    </source>
</reference>
<accession>A0A4D9DJ47</accession>
<evidence type="ECO:0000256" key="2">
    <source>
        <dbReference type="ARBA" id="ARBA00022692"/>
    </source>
</evidence>
<evidence type="ECO:0000256" key="4">
    <source>
        <dbReference type="ARBA" id="ARBA00023136"/>
    </source>
</evidence>
<dbReference type="InterPro" id="IPR006153">
    <property type="entry name" value="Cation/H_exchanger_TM"/>
</dbReference>
<dbReference type="EMBL" id="QXTE01000675">
    <property type="protein sequence ID" value="TFJ96441.1"/>
    <property type="molecule type" value="Genomic_DNA"/>
</dbReference>
<evidence type="ECO:0000313" key="7">
    <source>
        <dbReference type="Proteomes" id="UP000297703"/>
    </source>
</evidence>
<sequence length="67" mass="7324">MLFGIILSTTDPILSVASVKNIGLSKIIINLIKGESLFKDATTAIVFELYRDLVSDPHTEFGKAIFP</sequence>
<protein>
    <submittedName>
        <fullName evidence="6">Sodium/hydrogen exchanger 11</fullName>
    </submittedName>
</protein>
<gene>
    <name evidence="6" type="ORF">DR999_PMT21773</name>
</gene>
<dbReference type="Gene3D" id="6.10.140.1330">
    <property type="match status" value="1"/>
</dbReference>
<proteinExistence type="predicted"/>
<dbReference type="Proteomes" id="UP000297703">
    <property type="component" value="Unassembled WGS sequence"/>
</dbReference>
<dbReference type="STRING" id="55544.A0A4D9DJ47"/>
<evidence type="ECO:0000259" key="5">
    <source>
        <dbReference type="Pfam" id="PF00999"/>
    </source>
</evidence>
<dbReference type="GO" id="GO:0015297">
    <property type="term" value="F:antiporter activity"/>
    <property type="evidence" value="ECO:0007669"/>
    <property type="project" value="InterPro"/>
</dbReference>
<keyword evidence="7" id="KW-1185">Reference proteome</keyword>
<evidence type="ECO:0000256" key="3">
    <source>
        <dbReference type="ARBA" id="ARBA00022989"/>
    </source>
</evidence>
<keyword evidence="2" id="KW-0812">Transmembrane</keyword>
<organism evidence="6 7">
    <name type="scientific">Platysternon megacephalum</name>
    <name type="common">big-headed turtle</name>
    <dbReference type="NCBI Taxonomy" id="55544"/>
    <lineage>
        <taxon>Eukaryota</taxon>
        <taxon>Metazoa</taxon>
        <taxon>Chordata</taxon>
        <taxon>Craniata</taxon>
        <taxon>Vertebrata</taxon>
        <taxon>Euteleostomi</taxon>
        <taxon>Archelosauria</taxon>
        <taxon>Testudinata</taxon>
        <taxon>Testudines</taxon>
        <taxon>Cryptodira</taxon>
        <taxon>Durocryptodira</taxon>
        <taxon>Testudinoidea</taxon>
        <taxon>Platysternidae</taxon>
        <taxon>Platysternon</taxon>
    </lineage>
</organism>
<dbReference type="Pfam" id="PF00999">
    <property type="entry name" value="Na_H_Exchanger"/>
    <property type="match status" value="1"/>
</dbReference>
<feature type="domain" description="Cation/H+ exchanger transmembrane" evidence="5">
    <location>
        <begin position="2"/>
        <end position="57"/>
    </location>
</feature>
<keyword evidence="3" id="KW-1133">Transmembrane helix</keyword>
<reference evidence="6 7" key="1">
    <citation type="submission" date="2019-04" db="EMBL/GenBank/DDBJ databases">
        <title>Draft genome of the big-headed turtle Platysternon megacephalum.</title>
        <authorList>
            <person name="Gong S."/>
        </authorList>
    </citation>
    <scope>NUCLEOTIDE SEQUENCE [LARGE SCALE GENOMIC DNA]</scope>
    <source>
        <strain evidence="6">DO16091913</strain>
        <tissue evidence="6">Muscle</tissue>
    </source>
</reference>
<dbReference type="GO" id="GO:0016020">
    <property type="term" value="C:membrane"/>
    <property type="evidence" value="ECO:0007669"/>
    <property type="project" value="UniProtKB-SubCell"/>
</dbReference>
<comment type="subcellular location">
    <subcellularLocation>
        <location evidence="1">Membrane</location>
        <topology evidence="1">Multi-pass membrane protein</topology>
    </subcellularLocation>
</comment>
<dbReference type="AlphaFoldDB" id="A0A4D9DJ47"/>